<evidence type="ECO:0008006" key="4">
    <source>
        <dbReference type="Google" id="ProtNLM"/>
    </source>
</evidence>
<accession>A0A164T112</accession>
<dbReference type="EMBL" id="KV419412">
    <property type="protein sequence ID" value="KZS91976.1"/>
    <property type="molecule type" value="Genomic_DNA"/>
</dbReference>
<dbReference type="OrthoDB" id="2142759at2759"/>
<dbReference type="AlphaFoldDB" id="A0A164T112"/>
<organism evidence="2 3">
    <name type="scientific">Sistotremastrum niveocremeum HHB9708</name>
    <dbReference type="NCBI Taxonomy" id="1314777"/>
    <lineage>
        <taxon>Eukaryota</taxon>
        <taxon>Fungi</taxon>
        <taxon>Dikarya</taxon>
        <taxon>Basidiomycota</taxon>
        <taxon>Agaricomycotina</taxon>
        <taxon>Agaricomycetes</taxon>
        <taxon>Sistotremastrales</taxon>
        <taxon>Sistotremastraceae</taxon>
        <taxon>Sertulicium</taxon>
        <taxon>Sertulicium niveocremeum</taxon>
    </lineage>
</organism>
<feature type="region of interest" description="Disordered" evidence="1">
    <location>
        <begin position="1"/>
        <end position="25"/>
    </location>
</feature>
<dbReference type="Proteomes" id="UP000076722">
    <property type="component" value="Unassembled WGS sequence"/>
</dbReference>
<sequence>MPATPVAPRKPSVHDSAEEDESEDEFDTRIDHYYERRNILFVDEQGSIIAGLEQRGSFLIWSVYRWLKMLYLLPEDGHWSIRCLPDGHGIAPTSDSTFPTGSFQIISKGWWHDEEVFEEVCRRDERCLITGWDIPNPRHEDEDDFFCTRLFPLMAPSRWADLEVQDLIPGIVDSAEQFAQLLQSPSNSFICSFMPCEIFNAYWFSIDVDDDYRIVQFIDCGRWDVPATGSGRLLVDSWSDDAVRPSDALLRAHFQQALLRWLHHDPTGHQEYLSATKLSFRIQDKEVTSGHLSPVLDYRTREISL</sequence>
<protein>
    <recommendedName>
        <fullName evidence="4">HNH nuclease domain-containing protein</fullName>
    </recommendedName>
</protein>
<evidence type="ECO:0000256" key="1">
    <source>
        <dbReference type="SAM" id="MobiDB-lite"/>
    </source>
</evidence>
<evidence type="ECO:0000313" key="2">
    <source>
        <dbReference type="EMBL" id="KZS91976.1"/>
    </source>
</evidence>
<reference evidence="2 3" key="1">
    <citation type="journal article" date="2016" name="Mol. Biol. Evol.">
        <title>Comparative Genomics of Early-Diverging Mushroom-Forming Fungi Provides Insights into the Origins of Lignocellulose Decay Capabilities.</title>
        <authorList>
            <person name="Nagy L.G."/>
            <person name="Riley R."/>
            <person name="Tritt A."/>
            <person name="Adam C."/>
            <person name="Daum C."/>
            <person name="Floudas D."/>
            <person name="Sun H."/>
            <person name="Yadav J.S."/>
            <person name="Pangilinan J."/>
            <person name="Larsson K.H."/>
            <person name="Matsuura K."/>
            <person name="Barry K."/>
            <person name="Labutti K."/>
            <person name="Kuo R."/>
            <person name="Ohm R.A."/>
            <person name="Bhattacharya S.S."/>
            <person name="Shirouzu T."/>
            <person name="Yoshinaga Y."/>
            <person name="Martin F.M."/>
            <person name="Grigoriev I.V."/>
            <person name="Hibbett D.S."/>
        </authorList>
    </citation>
    <scope>NUCLEOTIDE SEQUENCE [LARGE SCALE GENOMIC DNA]</scope>
    <source>
        <strain evidence="2 3">HHB9708</strain>
    </source>
</reference>
<gene>
    <name evidence="2" type="ORF">SISNIDRAFT_486915</name>
</gene>
<keyword evidence="3" id="KW-1185">Reference proteome</keyword>
<name>A0A164T112_9AGAM</name>
<evidence type="ECO:0000313" key="3">
    <source>
        <dbReference type="Proteomes" id="UP000076722"/>
    </source>
</evidence>
<proteinExistence type="predicted"/>